<dbReference type="EMBL" id="BLXX01000012">
    <property type="protein sequence ID" value="GFO61132.1"/>
    <property type="molecule type" value="Genomic_DNA"/>
</dbReference>
<dbReference type="AlphaFoldDB" id="A0A6V8MME2"/>
<dbReference type="Proteomes" id="UP000556026">
    <property type="component" value="Unassembled WGS sequence"/>
</dbReference>
<gene>
    <name evidence="1" type="ORF">GMST_34570</name>
</gene>
<accession>A0A6V8MME2</accession>
<dbReference type="RefSeq" id="WP_183355930.1">
    <property type="nucleotide sequence ID" value="NZ_BLXX01000012.1"/>
</dbReference>
<comment type="caution">
    <text evidence="1">The sequence shown here is derived from an EMBL/GenBank/DDBJ whole genome shotgun (WGS) entry which is preliminary data.</text>
</comment>
<evidence type="ECO:0000313" key="2">
    <source>
        <dbReference type="Proteomes" id="UP000556026"/>
    </source>
</evidence>
<protein>
    <recommendedName>
        <fullName evidence="3">Chemotaxis protein</fullName>
    </recommendedName>
</protein>
<name>A0A6V8MME2_9BACT</name>
<organism evidence="1 2">
    <name type="scientific">Geomonas silvestris</name>
    <dbReference type="NCBI Taxonomy" id="2740184"/>
    <lineage>
        <taxon>Bacteria</taxon>
        <taxon>Pseudomonadati</taxon>
        <taxon>Thermodesulfobacteriota</taxon>
        <taxon>Desulfuromonadia</taxon>
        <taxon>Geobacterales</taxon>
        <taxon>Geobacteraceae</taxon>
        <taxon>Geomonas</taxon>
    </lineage>
</organism>
<dbReference type="InterPro" id="IPR029058">
    <property type="entry name" value="AB_hydrolase_fold"/>
</dbReference>
<dbReference type="Gene3D" id="3.40.50.1820">
    <property type="entry name" value="alpha/beta hydrolase"/>
    <property type="match status" value="1"/>
</dbReference>
<dbReference type="SUPFAM" id="SSF53474">
    <property type="entry name" value="alpha/beta-Hydrolases"/>
    <property type="match status" value="1"/>
</dbReference>
<evidence type="ECO:0000313" key="1">
    <source>
        <dbReference type="EMBL" id="GFO61132.1"/>
    </source>
</evidence>
<keyword evidence="2" id="KW-1185">Reference proteome</keyword>
<sequence>MNKKLGVLFIHGMGETQDDFAHDAIHHLRERLSGLGFDRDDVAYEVVYWAPVLSPRENQLWVDLSAQNDLNWAKLRKFFINGFGNTTGYQQGQCSRNNVYARIHSLVHQALMSLRGKLGGEDRPLVVLAHSLGSVFVSDYIWDRQHGKEAERYGGSAFERMETLSGLITLGSSIPLFTLAHDPVACITFPPAGLPQNLRKRAKWLNFYDADDVLAWPLKPLSMNYAETVSEDIEVSAGNLLTAWNPANHAAYWTDEAVIKPAAHLLSSLLEECQVAQLGRPAEAGREEQLAGRVG</sequence>
<reference evidence="2" key="1">
    <citation type="submission" date="2020-06" db="EMBL/GenBank/DDBJ databases">
        <title>Draft genomic sequence of Geomonas sp. Red330.</title>
        <authorList>
            <person name="Itoh H."/>
            <person name="Zhenxing X."/>
            <person name="Ushijima N."/>
            <person name="Masuda Y."/>
            <person name="Shiratori Y."/>
            <person name="Senoo K."/>
        </authorList>
    </citation>
    <scope>NUCLEOTIDE SEQUENCE [LARGE SCALE GENOMIC DNA]</scope>
    <source>
        <strain evidence="2">Red330</strain>
    </source>
</reference>
<evidence type="ECO:0008006" key="3">
    <source>
        <dbReference type="Google" id="ProtNLM"/>
    </source>
</evidence>
<proteinExistence type="predicted"/>